<dbReference type="EMBL" id="JBHUCM010000072">
    <property type="protein sequence ID" value="MFD1547135.1"/>
    <property type="molecule type" value="Genomic_DNA"/>
</dbReference>
<organism evidence="2 3">
    <name type="scientific">Nonomuraea guangzhouensis</name>
    <dbReference type="NCBI Taxonomy" id="1291555"/>
    <lineage>
        <taxon>Bacteria</taxon>
        <taxon>Bacillati</taxon>
        <taxon>Actinomycetota</taxon>
        <taxon>Actinomycetes</taxon>
        <taxon>Streptosporangiales</taxon>
        <taxon>Streptosporangiaceae</taxon>
        <taxon>Nonomuraea</taxon>
    </lineage>
</organism>
<proteinExistence type="predicted"/>
<dbReference type="InterPro" id="IPR002575">
    <property type="entry name" value="Aminoglycoside_PTrfase"/>
</dbReference>
<evidence type="ECO:0000313" key="2">
    <source>
        <dbReference type="EMBL" id="MFD1547135.1"/>
    </source>
</evidence>
<protein>
    <submittedName>
        <fullName evidence="2">Phosphotransferase</fullName>
    </submittedName>
</protein>
<name>A0ABW4GX77_9ACTN</name>
<keyword evidence="3" id="KW-1185">Reference proteome</keyword>
<sequence>MTLNTFSKPYSTRKDLEWAVAHHTWLAEHAKSLQLPPLVAVHANRLELGFVDGRHAVVADVPTVAAALGQAHADVWASDLHRALLTHAHPMSGGHELADFASPRMAALHRRCEAGLISVRQMAAVQPLLSPHPATPAAFYKDTNPRNVLITSGGPVMVDLDDLTLAPFGYDLAKLLVALAMTDGPLPPETYTAALSCYNLPLTHAGLPSVPIDEFLGYAELHHLLTLPYLGKGGYRHPWSTVRPTPEDLK</sequence>
<reference evidence="3" key="1">
    <citation type="journal article" date="2019" name="Int. J. Syst. Evol. Microbiol.">
        <title>The Global Catalogue of Microorganisms (GCM) 10K type strain sequencing project: providing services to taxonomists for standard genome sequencing and annotation.</title>
        <authorList>
            <consortium name="The Broad Institute Genomics Platform"/>
            <consortium name="The Broad Institute Genome Sequencing Center for Infectious Disease"/>
            <person name="Wu L."/>
            <person name="Ma J."/>
        </authorList>
    </citation>
    <scope>NUCLEOTIDE SEQUENCE [LARGE SCALE GENOMIC DNA]</scope>
    <source>
        <strain evidence="3">CGMCC 1.15399</strain>
    </source>
</reference>
<dbReference type="Pfam" id="PF01636">
    <property type="entry name" value="APH"/>
    <property type="match status" value="1"/>
</dbReference>
<feature type="domain" description="Aminoglycoside phosphotransferase" evidence="1">
    <location>
        <begin position="12"/>
        <end position="196"/>
    </location>
</feature>
<dbReference type="Proteomes" id="UP001597097">
    <property type="component" value="Unassembled WGS sequence"/>
</dbReference>
<gene>
    <name evidence="2" type="ORF">ACFSJ0_59560</name>
</gene>
<comment type="caution">
    <text evidence="2">The sequence shown here is derived from an EMBL/GenBank/DDBJ whole genome shotgun (WGS) entry which is preliminary data.</text>
</comment>
<accession>A0ABW4GX77</accession>
<dbReference type="RefSeq" id="WP_219532503.1">
    <property type="nucleotide sequence ID" value="NZ_JAHKRM010000014.1"/>
</dbReference>
<evidence type="ECO:0000313" key="3">
    <source>
        <dbReference type="Proteomes" id="UP001597097"/>
    </source>
</evidence>
<evidence type="ECO:0000259" key="1">
    <source>
        <dbReference type="Pfam" id="PF01636"/>
    </source>
</evidence>